<dbReference type="Proteomes" id="UP001341840">
    <property type="component" value="Unassembled WGS sequence"/>
</dbReference>
<sequence>MGRKAKDKGKEKGCKTKVVGDHSSRSCPTLLRKTSASWITRFLPTWTTLSR</sequence>
<evidence type="ECO:0000256" key="1">
    <source>
        <dbReference type="SAM" id="MobiDB-lite"/>
    </source>
</evidence>
<proteinExistence type="predicted"/>
<evidence type="ECO:0000313" key="2">
    <source>
        <dbReference type="EMBL" id="MED6225074.1"/>
    </source>
</evidence>
<feature type="region of interest" description="Disordered" evidence="1">
    <location>
        <begin position="1"/>
        <end position="26"/>
    </location>
</feature>
<feature type="compositionally biased region" description="Basic and acidic residues" evidence="1">
    <location>
        <begin position="8"/>
        <end position="24"/>
    </location>
</feature>
<organism evidence="2 3">
    <name type="scientific">Stylosanthes scabra</name>
    <dbReference type="NCBI Taxonomy" id="79078"/>
    <lineage>
        <taxon>Eukaryota</taxon>
        <taxon>Viridiplantae</taxon>
        <taxon>Streptophyta</taxon>
        <taxon>Embryophyta</taxon>
        <taxon>Tracheophyta</taxon>
        <taxon>Spermatophyta</taxon>
        <taxon>Magnoliopsida</taxon>
        <taxon>eudicotyledons</taxon>
        <taxon>Gunneridae</taxon>
        <taxon>Pentapetalae</taxon>
        <taxon>rosids</taxon>
        <taxon>fabids</taxon>
        <taxon>Fabales</taxon>
        <taxon>Fabaceae</taxon>
        <taxon>Papilionoideae</taxon>
        <taxon>50 kb inversion clade</taxon>
        <taxon>dalbergioids sensu lato</taxon>
        <taxon>Dalbergieae</taxon>
        <taxon>Pterocarpus clade</taxon>
        <taxon>Stylosanthes</taxon>
    </lineage>
</organism>
<accession>A0ABU6ZSW8</accession>
<gene>
    <name evidence="2" type="ORF">PIB30_090268</name>
</gene>
<name>A0ABU6ZSW8_9FABA</name>
<keyword evidence="3" id="KW-1185">Reference proteome</keyword>
<protein>
    <submittedName>
        <fullName evidence="2">Uncharacterized protein</fullName>
    </submittedName>
</protein>
<evidence type="ECO:0000313" key="3">
    <source>
        <dbReference type="Proteomes" id="UP001341840"/>
    </source>
</evidence>
<comment type="caution">
    <text evidence="2">The sequence shown here is derived from an EMBL/GenBank/DDBJ whole genome shotgun (WGS) entry which is preliminary data.</text>
</comment>
<dbReference type="EMBL" id="JASCZI010273593">
    <property type="protein sequence ID" value="MED6225074.1"/>
    <property type="molecule type" value="Genomic_DNA"/>
</dbReference>
<reference evidence="2 3" key="1">
    <citation type="journal article" date="2023" name="Plants (Basel)">
        <title>Bridging the Gap: Combining Genomics and Transcriptomics Approaches to Understand Stylosanthes scabra, an Orphan Legume from the Brazilian Caatinga.</title>
        <authorList>
            <person name="Ferreira-Neto J.R.C."/>
            <person name="da Silva M.D."/>
            <person name="Binneck E."/>
            <person name="de Melo N.F."/>
            <person name="da Silva R.H."/>
            <person name="de Melo A.L.T.M."/>
            <person name="Pandolfi V."/>
            <person name="Bustamante F.O."/>
            <person name="Brasileiro-Vidal A.C."/>
            <person name="Benko-Iseppon A.M."/>
        </authorList>
    </citation>
    <scope>NUCLEOTIDE SEQUENCE [LARGE SCALE GENOMIC DNA]</scope>
    <source>
        <tissue evidence="2">Leaves</tissue>
    </source>
</reference>